<keyword evidence="2" id="KW-1133">Transmembrane helix</keyword>
<feature type="region of interest" description="Disordered" evidence="1">
    <location>
        <begin position="83"/>
        <end position="131"/>
    </location>
</feature>
<protein>
    <submittedName>
        <fullName evidence="3">DUF3742 family protein</fullName>
    </submittedName>
</protein>
<dbReference type="AlphaFoldDB" id="A0A8G6FYL6"/>
<accession>A0A8G6FYL6</accession>
<name>A0A8G6FYL6_PSEAI</name>
<evidence type="ECO:0000313" key="3">
    <source>
        <dbReference type="EMBL" id="MZZ13846.1"/>
    </source>
</evidence>
<evidence type="ECO:0000256" key="1">
    <source>
        <dbReference type="SAM" id="MobiDB-lite"/>
    </source>
</evidence>
<dbReference type="EMBL" id="WXZT01000011">
    <property type="protein sequence ID" value="MZZ13846.1"/>
    <property type="molecule type" value="Genomic_DNA"/>
</dbReference>
<gene>
    <name evidence="3" type="ORF">GUL26_16475</name>
</gene>
<evidence type="ECO:0000256" key="2">
    <source>
        <dbReference type="SAM" id="Phobius"/>
    </source>
</evidence>
<reference evidence="3" key="1">
    <citation type="submission" date="2020-01" db="EMBL/GenBank/DDBJ databases">
        <title>Bacteria Cultured from War Wounds Associated with the Conflict in Eastern Ukraine.</title>
        <authorList>
            <person name="Snesrud E."/>
            <person name="Galac M.R."/>
            <person name="Mc Gann P."/>
            <person name="Valentine K."/>
            <person name="Viacheslav K."/>
        </authorList>
    </citation>
    <scope>NUCLEOTIDE SEQUENCE</scope>
    <source>
        <strain evidence="3">VNMU148</strain>
    </source>
</reference>
<dbReference type="Pfam" id="PF12553">
    <property type="entry name" value="DUF3742"/>
    <property type="match status" value="1"/>
</dbReference>
<keyword evidence="2" id="KW-0812">Transmembrane</keyword>
<dbReference type="InterPro" id="IPR022213">
    <property type="entry name" value="DUF3742"/>
</dbReference>
<organism evidence="3 4">
    <name type="scientific">Pseudomonas aeruginosa</name>
    <dbReference type="NCBI Taxonomy" id="287"/>
    <lineage>
        <taxon>Bacteria</taxon>
        <taxon>Pseudomonadati</taxon>
        <taxon>Pseudomonadota</taxon>
        <taxon>Gammaproteobacteria</taxon>
        <taxon>Pseudomonadales</taxon>
        <taxon>Pseudomonadaceae</taxon>
        <taxon>Pseudomonas</taxon>
    </lineage>
</organism>
<sequence length="131" mass="15020">MRRDTAGKPSAAWELGRWCGDRYRAFLRQEARFVGWLAGRGMPVKLARVLPWIFRIVAVLALLYLAFWMALVLLGVAVLAHASSTSDTTNEHNQDWVTPDPDEHMKNPGYHPSLYDDPPDPSYYDPRYDKD</sequence>
<dbReference type="RefSeq" id="WP_023081357.1">
    <property type="nucleotide sequence ID" value="NZ_BSAU01000005.1"/>
</dbReference>
<comment type="caution">
    <text evidence="3">The sequence shown here is derived from an EMBL/GenBank/DDBJ whole genome shotgun (WGS) entry which is preliminary data.</text>
</comment>
<feature type="transmembrane region" description="Helical" evidence="2">
    <location>
        <begin position="52"/>
        <end position="80"/>
    </location>
</feature>
<evidence type="ECO:0000313" key="4">
    <source>
        <dbReference type="Proteomes" id="UP000644192"/>
    </source>
</evidence>
<proteinExistence type="predicted"/>
<dbReference type="Proteomes" id="UP000644192">
    <property type="component" value="Unassembled WGS sequence"/>
</dbReference>
<keyword evidence="2" id="KW-0472">Membrane</keyword>